<proteinExistence type="predicted"/>
<protein>
    <submittedName>
        <fullName evidence="1">Uncharacterized protein</fullName>
    </submittedName>
</protein>
<organism evidence="1 2">
    <name type="scientific">Armillaria solidipes</name>
    <dbReference type="NCBI Taxonomy" id="1076256"/>
    <lineage>
        <taxon>Eukaryota</taxon>
        <taxon>Fungi</taxon>
        <taxon>Dikarya</taxon>
        <taxon>Basidiomycota</taxon>
        <taxon>Agaricomycotina</taxon>
        <taxon>Agaricomycetes</taxon>
        <taxon>Agaricomycetidae</taxon>
        <taxon>Agaricales</taxon>
        <taxon>Marasmiineae</taxon>
        <taxon>Physalacriaceae</taxon>
        <taxon>Armillaria</taxon>
    </lineage>
</organism>
<dbReference type="AlphaFoldDB" id="A0A2H3CGD8"/>
<name>A0A2H3CGD8_9AGAR</name>
<evidence type="ECO:0000313" key="2">
    <source>
        <dbReference type="Proteomes" id="UP000218334"/>
    </source>
</evidence>
<sequence length="70" mass="7669">MFMGNFKFVCICHSIGCKRVKHTWSPHGVLSIVSDGEFSRVPLSSVEGFTTEATDACLFTLSMKILTVGL</sequence>
<dbReference type="EMBL" id="KZ293418">
    <property type="protein sequence ID" value="PBK75213.1"/>
    <property type="molecule type" value="Genomic_DNA"/>
</dbReference>
<reference evidence="2" key="1">
    <citation type="journal article" date="2017" name="Nat. Ecol. Evol.">
        <title>Genome expansion and lineage-specific genetic innovations in the forest pathogenic fungi Armillaria.</title>
        <authorList>
            <person name="Sipos G."/>
            <person name="Prasanna A.N."/>
            <person name="Walter M.C."/>
            <person name="O'Connor E."/>
            <person name="Balint B."/>
            <person name="Krizsan K."/>
            <person name="Kiss B."/>
            <person name="Hess J."/>
            <person name="Varga T."/>
            <person name="Slot J."/>
            <person name="Riley R."/>
            <person name="Boka B."/>
            <person name="Rigling D."/>
            <person name="Barry K."/>
            <person name="Lee J."/>
            <person name="Mihaltcheva S."/>
            <person name="LaButti K."/>
            <person name="Lipzen A."/>
            <person name="Waldron R."/>
            <person name="Moloney N.M."/>
            <person name="Sperisen C."/>
            <person name="Kredics L."/>
            <person name="Vagvoelgyi C."/>
            <person name="Patrignani A."/>
            <person name="Fitzpatrick D."/>
            <person name="Nagy I."/>
            <person name="Doyle S."/>
            <person name="Anderson J.B."/>
            <person name="Grigoriev I.V."/>
            <person name="Gueldener U."/>
            <person name="Muensterkoetter M."/>
            <person name="Nagy L.G."/>
        </authorList>
    </citation>
    <scope>NUCLEOTIDE SEQUENCE [LARGE SCALE GENOMIC DNA]</scope>
    <source>
        <strain evidence="2">28-4</strain>
    </source>
</reference>
<dbReference type="Proteomes" id="UP000218334">
    <property type="component" value="Unassembled WGS sequence"/>
</dbReference>
<keyword evidence="2" id="KW-1185">Reference proteome</keyword>
<evidence type="ECO:0000313" key="1">
    <source>
        <dbReference type="EMBL" id="PBK75213.1"/>
    </source>
</evidence>
<gene>
    <name evidence="1" type="ORF">ARMSODRAFT_951306</name>
</gene>
<accession>A0A2H3CGD8</accession>